<evidence type="ECO:0000313" key="2">
    <source>
        <dbReference type="EMBL" id="GES03711.1"/>
    </source>
</evidence>
<dbReference type="InterPro" id="IPR042099">
    <property type="entry name" value="ANL_N_sf"/>
</dbReference>
<dbReference type="EMBL" id="BLAD01000071">
    <property type="protein sequence ID" value="GES03711.1"/>
    <property type="molecule type" value="Genomic_DNA"/>
</dbReference>
<sequence length="269" mass="27774">MESTTHPLGGAVTQAVFGGAHERGDRPALVDLGDGAVLSYRALAGTVTGAASGLVRRGARIGQVAGVLVDGVAAQLTALHTVIAAGGAALPLCTADAAALLRWDARLLFTTQKLAPAAVEAADHSRVRQVVSFGPAVDTIEFGALLALEPVPLPRICPVEGQALITEEDRLSHEVFLAAMRRLDAGVGLVGSDVVLVTWPAGPGAELALLASLAFSRGALVVARPGLPSVELPGTLHDFGVTVTALLDERDRRIIRRIGDPYIPGRDPH</sequence>
<protein>
    <recommendedName>
        <fullName evidence="1">AMP-dependent synthetase/ligase domain-containing protein</fullName>
    </recommendedName>
</protein>
<reference evidence="2 3" key="1">
    <citation type="submission" date="2019-10" db="EMBL/GenBank/DDBJ databases">
        <title>Whole genome shotgun sequence of Acrocarpospora corrugata NBRC 13972.</title>
        <authorList>
            <person name="Ichikawa N."/>
            <person name="Kimura A."/>
            <person name="Kitahashi Y."/>
            <person name="Komaki H."/>
            <person name="Oguchi A."/>
        </authorList>
    </citation>
    <scope>NUCLEOTIDE SEQUENCE [LARGE SCALE GENOMIC DNA]</scope>
    <source>
        <strain evidence="2 3">NBRC 13972</strain>
    </source>
</reference>
<dbReference type="SUPFAM" id="SSF56801">
    <property type="entry name" value="Acetyl-CoA synthetase-like"/>
    <property type="match status" value="1"/>
</dbReference>
<dbReference type="RefSeq" id="WP_155339845.1">
    <property type="nucleotide sequence ID" value="NZ_BAAABN010000007.1"/>
</dbReference>
<accession>A0A5M3W9I1</accession>
<evidence type="ECO:0000313" key="3">
    <source>
        <dbReference type="Proteomes" id="UP000334990"/>
    </source>
</evidence>
<comment type="caution">
    <text evidence="2">The sequence shown here is derived from an EMBL/GenBank/DDBJ whole genome shotgun (WGS) entry which is preliminary data.</text>
</comment>
<name>A0A5M3W9I1_9ACTN</name>
<gene>
    <name evidence="2" type="ORF">Acor_57770</name>
</gene>
<dbReference type="Proteomes" id="UP000334990">
    <property type="component" value="Unassembled WGS sequence"/>
</dbReference>
<keyword evidence="3" id="KW-1185">Reference proteome</keyword>
<evidence type="ECO:0000259" key="1">
    <source>
        <dbReference type="Pfam" id="PF00501"/>
    </source>
</evidence>
<dbReference type="AlphaFoldDB" id="A0A5M3W9I1"/>
<dbReference type="OrthoDB" id="3525062at2"/>
<dbReference type="Gene3D" id="3.40.50.12780">
    <property type="entry name" value="N-terminal domain of ligase-like"/>
    <property type="match status" value="1"/>
</dbReference>
<feature type="domain" description="AMP-dependent synthetase/ligase" evidence="1">
    <location>
        <begin position="20"/>
        <end position="109"/>
    </location>
</feature>
<organism evidence="2 3">
    <name type="scientific">Acrocarpospora corrugata</name>
    <dbReference type="NCBI Taxonomy" id="35763"/>
    <lineage>
        <taxon>Bacteria</taxon>
        <taxon>Bacillati</taxon>
        <taxon>Actinomycetota</taxon>
        <taxon>Actinomycetes</taxon>
        <taxon>Streptosporangiales</taxon>
        <taxon>Streptosporangiaceae</taxon>
        <taxon>Acrocarpospora</taxon>
    </lineage>
</organism>
<proteinExistence type="predicted"/>
<dbReference type="Pfam" id="PF00501">
    <property type="entry name" value="AMP-binding"/>
    <property type="match status" value="1"/>
</dbReference>
<dbReference type="InterPro" id="IPR000873">
    <property type="entry name" value="AMP-dep_synth/lig_dom"/>
</dbReference>